<evidence type="ECO:0000313" key="5">
    <source>
        <dbReference type="EMBL" id="WFP17101.1"/>
    </source>
</evidence>
<dbReference type="InterPro" id="IPR015168">
    <property type="entry name" value="SsuA/THI5"/>
</dbReference>
<dbReference type="Proteomes" id="UP001219037">
    <property type="component" value="Chromosome"/>
</dbReference>
<reference evidence="5 6" key="1">
    <citation type="submission" date="2023-04" db="EMBL/GenBank/DDBJ databases">
        <title>Funneling lignin-derived compounds into biodiesel using alkali-halophilic Citricoccus sp. P2.</title>
        <authorList>
            <person name="Luo C.-B."/>
        </authorList>
    </citation>
    <scope>NUCLEOTIDE SEQUENCE [LARGE SCALE GENOMIC DNA]</scope>
    <source>
        <strain evidence="5 6">P2</strain>
    </source>
</reference>
<comment type="subcellular location">
    <subcellularLocation>
        <location evidence="1">Periplasm</location>
    </subcellularLocation>
</comment>
<comment type="similarity">
    <text evidence="2">Belongs to the bacterial solute-binding protein SsuA/TauA family.</text>
</comment>
<dbReference type="InterPro" id="IPR001638">
    <property type="entry name" value="Solute-binding_3/MltF_N"/>
</dbReference>
<evidence type="ECO:0000313" key="6">
    <source>
        <dbReference type="Proteomes" id="UP001219037"/>
    </source>
</evidence>
<accession>A0ABY8H7U2</accession>
<keyword evidence="3" id="KW-0732">Signal</keyword>
<dbReference type="PROSITE" id="PS51257">
    <property type="entry name" value="PROKAR_LIPOPROTEIN"/>
    <property type="match status" value="1"/>
</dbReference>
<dbReference type="SMART" id="SM00062">
    <property type="entry name" value="PBPb"/>
    <property type="match status" value="1"/>
</dbReference>
<keyword evidence="6" id="KW-1185">Reference proteome</keyword>
<organism evidence="5 6">
    <name type="scientific">Citricoccus muralis</name>
    <dbReference type="NCBI Taxonomy" id="169134"/>
    <lineage>
        <taxon>Bacteria</taxon>
        <taxon>Bacillati</taxon>
        <taxon>Actinomycetota</taxon>
        <taxon>Actinomycetes</taxon>
        <taxon>Micrococcales</taxon>
        <taxon>Micrococcaceae</taxon>
        <taxon>Citricoccus</taxon>
    </lineage>
</organism>
<dbReference type="EMBL" id="CP121252">
    <property type="protein sequence ID" value="WFP17101.1"/>
    <property type="molecule type" value="Genomic_DNA"/>
</dbReference>
<evidence type="ECO:0000256" key="3">
    <source>
        <dbReference type="ARBA" id="ARBA00022729"/>
    </source>
</evidence>
<evidence type="ECO:0000259" key="4">
    <source>
        <dbReference type="SMART" id="SM00062"/>
    </source>
</evidence>
<gene>
    <name evidence="5" type="ORF">P8192_02955</name>
</gene>
<feature type="domain" description="Solute-binding protein family 3/N-terminal" evidence="4">
    <location>
        <begin position="44"/>
        <end position="262"/>
    </location>
</feature>
<evidence type="ECO:0000256" key="2">
    <source>
        <dbReference type="ARBA" id="ARBA00010742"/>
    </source>
</evidence>
<evidence type="ECO:0000256" key="1">
    <source>
        <dbReference type="ARBA" id="ARBA00004418"/>
    </source>
</evidence>
<dbReference type="SUPFAM" id="SSF53850">
    <property type="entry name" value="Periplasmic binding protein-like II"/>
    <property type="match status" value="1"/>
</dbReference>
<dbReference type="Gene3D" id="3.40.190.10">
    <property type="entry name" value="Periplasmic binding protein-like II"/>
    <property type="match status" value="2"/>
</dbReference>
<dbReference type="PANTHER" id="PTHR30024:SF47">
    <property type="entry name" value="TAURINE-BINDING PERIPLASMIC PROTEIN"/>
    <property type="match status" value="1"/>
</dbReference>
<dbReference type="Pfam" id="PF09084">
    <property type="entry name" value="NMT1"/>
    <property type="match status" value="1"/>
</dbReference>
<sequence length="323" mass="34311">MTRPFLAMGFAGLLALTACGGPASGESDDEAGAESELIDLTLGIIPIAHASIIPYGVEKGIFEEHGLNVTIETGQGAAAMLPALQTGQMDVVIGNAASVMQAADQGMDMRIVSGFANSLEEGYDVNGVLVRSGEGIESWSDLEGLDVATNALRSQGDLTIMESVEADGGDPSAVNFVEINFPDMQSQLEVGNVDAIWAPEPFQSNAESTDGIEMLGHPNQIIPGLPTVVGFSAGDYVENNAEALSRFQDAMAALVDQYVNDPTGPTEAVMEFMDVPEEVAEVTLFLDEYDSEIRTEQLGDLADLMVKYGFIEENPIDDDFFVQ</sequence>
<proteinExistence type="inferred from homology"/>
<protein>
    <submittedName>
        <fullName evidence="5">ABC transporter substrate-binding protein</fullName>
    </submittedName>
</protein>
<dbReference type="RefSeq" id="WP_278158378.1">
    <property type="nucleotide sequence ID" value="NZ_CP121252.1"/>
</dbReference>
<name>A0ABY8H7U2_9MICC</name>
<dbReference type="PANTHER" id="PTHR30024">
    <property type="entry name" value="ALIPHATIC SULFONATES-BINDING PROTEIN-RELATED"/>
    <property type="match status" value="1"/>
</dbReference>